<feature type="compositionally biased region" description="Low complexity" evidence="1">
    <location>
        <begin position="46"/>
        <end position="66"/>
    </location>
</feature>
<feature type="region of interest" description="Disordered" evidence="1">
    <location>
        <begin position="299"/>
        <end position="318"/>
    </location>
</feature>
<comment type="caution">
    <text evidence="3">The sequence shown here is derived from an EMBL/GenBank/DDBJ whole genome shotgun (WGS) entry which is preliminary data.</text>
</comment>
<evidence type="ECO:0000259" key="2">
    <source>
        <dbReference type="Pfam" id="PF20150"/>
    </source>
</evidence>
<dbReference type="GeneID" id="63842134"/>
<name>A0A9P5CSX8_CRYP1</name>
<evidence type="ECO:0000313" key="3">
    <source>
        <dbReference type="EMBL" id="KAF3770074.1"/>
    </source>
</evidence>
<feature type="domain" description="2EXR" evidence="2">
    <location>
        <begin position="15"/>
        <end position="117"/>
    </location>
</feature>
<sequence>MTKLKSPQAQQERTFHPFPRLPPELRWKIWAYNLPDPRIVSIRCGSDPTSPQETSSPSSSCSSSSSPLPGCSSPALIPANLHTCHESRREALRRYRLSFGITRGPGHIFFDPGADTLYFGPRDGFMASEAQLRTVLALCDPAELARVERVAINDALFWVYDDGRSSSSSNSNSSSVCRSGGGGISIGIGSGRAGMARSAMASSLLVDIMALLRARLPGLRELVFVPRDDNPLYSGDSCLVEPAIVQSRLARQVKEAMGIAFGAMPEEEEGGGCPWNWRVMTISADPDPPVYGRQVLGWGTGTEEKRDRENDGENASSVTRGYLHWRSSRGGSRRAGLAREENHARGAWVAGVGLSRLSSLEESVRRQFMSMEMDVCG</sequence>
<dbReference type="OrthoDB" id="3557569at2759"/>
<evidence type="ECO:0000313" key="4">
    <source>
        <dbReference type="Proteomes" id="UP000803844"/>
    </source>
</evidence>
<reference evidence="3" key="1">
    <citation type="journal article" date="2020" name="Phytopathology">
        <title>Genome sequence of the chestnut blight fungus Cryphonectria parasitica EP155: A fundamental resource for an archetypical invasive plant pathogen.</title>
        <authorList>
            <person name="Crouch J.A."/>
            <person name="Dawe A."/>
            <person name="Aerts A."/>
            <person name="Barry K."/>
            <person name="Churchill A.C.L."/>
            <person name="Grimwood J."/>
            <person name="Hillman B."/>
            <person name="Milgroom M.G."/>
            <person name="Pangilinan J."/>
            <person name="Smith M."/>
            <person name="Salamov A."/>
            <person name="Schmutz J."/>
            <person name="Yadav J."/>
            <person name="Grigoriev I.V."/>
            <person name="Nuss D."/>
        </authorList>
    </citation>
    <scope>NUCLEOTIDE SEQUENCE</scope>
    <source>
        <strain evidence="3">EP155</strain>
    </source>
</reference>
<feature type="compositionally biased region" description="Basic and acidic residues" evidence="1">
    <location>
        <begin position="302"/>
        <end position="311"/>
    </location>
</feature>
<dbReference type="Pfam" id="PF20150">
    <property type="entry name" value="2EXR"/>
    <property type="match status" value="1"/>
</dbReference>
<dbReference type="EMBL" id="MU032344">
    <property type="protein sequence ID" value="KAF3770074.1"/>
    <property type="molecule type" value="Genomic_DNA"/>
</dbReference>
<gene>
    <name evidence="3" type="ORF">M406DRAFT_66519</name>
</gene>
<organism evidence="3 4">
    <name type="scientific">Cryphonectria parasitica (strain ATCC 38755 / EP155)</name>
    <dbReference type="NCBI Taxonomy" id="660469"/>
    <lineage>
        <taxon>Eukaryota</taxon>
        <taxon>Fungi</taxon>
        <taxon>Dikarya</taxon>
        <taxon>Ascomycota</taxon>
        <taxon>Pezizomycotina</taxon>
        <taxon>Sordariomycetes</taxon>
        <taxon>Sordariomycetidae</taxon>
        <taxon>Diaporthales</taxon>
        <taxon>Cryphonectriaceae</taxon>
        <taxon>Cryphonectria-Endothia species complex</taxon>
        <taxon>Cryphonectria</taxon>
    </lineage>
</organism>
<dbReference type="Proteomes" id="UP000803844">
    <property type="component" value="Unassembled WGS sequence"/>
</dbReference>
<dbReference type="PANTHER" id="PTHR35910:SF1">
    <property type="entry name" value="2EXR DOMAIN-CONTAINING PROTEIN"/>
    <property type="match status" value="1"/>
</dbReference>
<dbReference type="PANTHER" id="PTHR35910">
    <property type="entry name" value="2EXR DOMAIN-CONTAINING PROTEIN"/>
    <property type="match status" value="1"/>
</dbReference>
<accession>A0A9P5CSX8</accession>
<proteinExistence type="predicted"/>
<protein>
    <recommendedName>
        <fullName evidence="2">2EXR domain-containing protein</fullName>
    </recommendedName>
</protein>
<dbReference type="RefSeq" id="XP_040781035.1">
    <property type="nucleotide sequence ID" value="XM_040925005.1"/>
</dbReference>
<dbReference type="AlphaFoldDB" id="A0A9P5CSX8"/>
<keyword evidence="4" id="KW-1185">Reference proteome</keyword>
<evidence type="ECO:0000256" key="1">
    <source>
        <dbReference type="SAM" id="MobiDB-lite"/>
    </source>
</evidence>
<dbReference type="InterPro" id="IPR045518">
    <property type="entry name" value="2EXR"/>
</dbReference>
<feature type="region of interest" description="Disordered" evidence="1">
    <location>
        <begin position="43"/>
        <end position="66"/>
    </location>
</feature>